<dbReference type="AlphaFoldDB" id="A0A543CM47"/>
<dbReference type="Proteomes" id="UP000316096">
    <property type="component" value="Unassembled WGS sequence"/>
</dbReference>
<reference evidence="3 4" key="1">
    <citation type="submission" date="2019-06" db="EMBL/GenBank/DDBJ databases">
        <title>Sequencing the genomes of 1000 actinobacteria strains.</title>
        <authorList>
            <person name="Klenk H.-P."/>
        </authorList>
    </citation>
    <scope>NUCLEOTIDE SEQUENCE [LARGE SCALE GENOMIC DNA]</scope>
    <source>
        <strain evidence="3 4">DSM 102200</strain>
    </source>
</reference>
<dbReference type="EMBL" id="VFOZ01000001">
    <property type="protein sequence ID" value="TQL98184.1"/>
    <property type="molecule type" value="Genomic_DNA"/>
</dbReference>
<gene>
    <name evidence="3" type="ORF">FB559_3804</name>
</gene>
<evidence type="ECO:0000313" key="4">
    <source>
        <dbReference type="Proteomes" id="UP000316096"/>
    </source>
</evidence>
<feature type="compositionally biased region" description="Basic and acidic residues" evidence="1">
    <location>
        <begin position="31"/>
        <end position="40"/>
    </location>
</feature>
<evidence type="ECO:0000313" key="3">
    <source>
        <dbReference type="EMBL" id="TQL98184.1"/>
    </source>
</evidence>
<accession>A0A543CM47</accession>
<organism evidence="3 4">
    <name type="scientific">Actinoallomurus bryophytorum</name>
    <dbReference type="NCBI Taxonomy" id="1490222"/>
    <lineage>
        <taxon>Bacteria</taxon>
        <taxon>Bacillati</taxon>
        <taxon>Actinomycetota</taxon>
        <taxon>Actinomycetes</taxon>
        <taxon>Streptosporangiales</taxon>
        <taxon>Thermomonosporaceae</taxon>
        <taxon>Actinoallomurus</taxon>
    </lineage>
</organism>
<dbReference type="RefSeq" id="WP_141956822.1">
    <property type="nucleotide sequence ID" value="NZ_VFOZ01000001.1"/>
</dbReference>
<evidence type="ECO:0000256" key="1">
    <source>
        <dbReference type="SAM" id="MobiDB-lite"/>
    </source>
</evidence>
<keyword evidence="4" id="KW-1185">Reference proteome</keyword>
<protein>
    <submittedName>
        <fullName evidence="3">Uncharacterized protein DUF397</fullName>
    </submittedName>
</protein>
<evidence type="ECO:0000259" key="2">
    <source>
        <dbReference type="Pfam" id="PF04149"/>
    </source>
</evidence>
<dbReference type="InterPro" id="IPR007278">
    <property type="entry name" value="DUF397"/>
</dbReference>
<dbReference type="OrthoDB" id="3483594at2"/>
<sequence length="50" mass="5515">MIRWRKSSRSQGIENSDCVEVANLSGNSGLRDSKKPDVSDTPRAVRAALR</sequence>
<comment type="caution">
    <text evidence="3">The sequence shown here is derived from an EMBL/GenBank/DDBJ whole genome shotgun (WGS) entry which is preliminary data.</text>
</comment>
<dbReference type="Pfam" id="PF04149">
    <property type="entry name" value="DUF397"/>
    <property type="match status" value="1"/>
</dbReference>
<name>A0A543CM47_9ACTN</name>
<proteinExistence type="predicted"/>
<feature type="domain" description="DUF397" evidence="2">
    <location>
        <begin position="3"/>
        <end position="37"/>
    </location>
</feature>
<feature type="region of interest" description="Disordered" evidence="1">
    <location>
        <begin position="24"/>
        <end position="50"/>
    </location>
</feature>